<accession>A0A9P5CM76</accession>
<organism evidence="3 4">
    <name type="scientific">Cryphonectria parasitica (strain ATCC 38755 / EP155)</name>
    <dbReference type="NCBI Taxonomy" id="660469"/>
    <lineage>
        <taxon>Eukaryota</taxon>
        <taxon>Fungi</taxon>
        <taxon>Dikarya</taxon>
        <taxon>Ascomycota</taxon>
        <taxon>Pezizomycotina</taxon>
        <taxon>Sordariomycetes</taxon>
        <taxon>Sordariomycetidae</taxon>
        <taxon>Diaporthales</taxon>
        <taxon>Cryphonectriaceae</taxon>
        <taxon>Cryphonectria-Endothia species complex</taxon>
        <taxon>Cryphonectria</taxon>
    </lineage>
</organism>
<keyword evidence="4" id="KW-1185">Reference proteome</keyword>
<dbReference type="GeneID" id="63833359"/>
<feature type="domain" description="EthD" evidence="2">
    <location>
        <begin position="14"/>
        <end position="82"/>
    </location>
</feature>
<dbReference type="InterPro" id="IPR009799">
    <property type="entry name" value="EthD_dom"/>
</dbReference>
<evidence type="ECO:0000259" key="2">
    <source>
        <dbReference type="Pfam" id="PF07110"/>
    </source>
</evidence>
<dbReference type="Proteomes" id="UP000803844">
    <property type="component" value="Unassembled WGS sequence"/>
</dbReference>
<comment type="caution">
    <text evidence="3">The sequence shown here is derived from an EMBL/GenBank/DDBJ whole genome shotgun (WGS) entry which is preliminary data.</text>
</comment>
<dbReference type="GO" id="GO:0016491">
    <property type="term" value="F:oxidoreductase activity"/>
    <property type="evidence" value="ECO:0007669"/>
    <property type="project" value="InterPro"/>
</dbReference>
<dbReference type="OrthoDB" id="3183782at2759"/>
<dbReference type="Pfam" id="PF07110">
    <property type="entry name" value="EthD"/>
    <property type="match status" value="1"/>
</dbReference>
<proteinExistence type="inferred from homology"/>
<evidence type="ECO:0000256" key="1">
    <source>
        <dbReference type="ARBA" id="ARBA00005986"/>
    </source>
</evidence>
<sequence>IFKFDLCIYKIDYISSAEFTKYVTETYPSKATSVVRRNGILQYGHTASIPPATRDFIKNQLQQSEWIVPDYDAVVSYWIRDP</sequence>
<comment type="similarity">
    <text evidence="1">Belongs to the tpcK family.</text>
</comment>
<dbReference type="AlphaFoldDB" id="A0A9P5CM76"/>
<dbReference type="EMBL" id="MU032348">
    <property type="protein sequence ID" value="KAF3764074.1"/>
    <property type="molecule type" value="Genomic_DNA"/>
</dbReference>
<evidence type="ECO:0000313" key="4">
    <source>
        <dbReference type="Proteomes" id="UP000803844"/>
    </source>
</evidence>
<feature type="non-terminal residue" evidence="3">
    <location>
        <position position="82"/>
    </location>
</feature>
<name>A0A9P5CM76_CRYP1</name>
<protein>
    <recommendedName>
        <fullName evidence="2">EthD domain-containing protein</fullName>
    </recommendedName>
</protein>
<evidence type="ECO:0000313" key="3">
    <source>
        <dbReference type="EMBL" id="KAF3764074.1"/>
    </source>
</evidence>
<gene>
    <name evidence="3" type="ORF">M406DRAFT_243809</name>
</gene>
<reference evidence="3" key="1">
    <citation type="journal article" date="2020" name="Phytopathology">
        <title>Genome sequence of the chestnut blight fungus Cryphonectria parasitica EP155: A fundamental resource for an archetypical invasive plant pathogen.</title>
        <authorList>
            <person name="Crouch J.A."/>
            <person name="Dawe A."/>
            <person name="Aerts A."/>
            <person name="Barry K."/>
            <person name="Churchill A.C.L."/>
            <person name="Grimwood J."/>
            <person name="Hillman B."/>
            <person name="Milgroom M.G."/>
            <person name="Pangilinan J."/>
            <person name="Smith M."/>
            <person name="Salamov A."/>
            <person name="Schmutz J."/>
            <person name="Yadav J."/>
            <person name="Grigoriev I.V."/>
            <person name="Nuss D."/>
        </authorList>
    </citation>
    <scope>NUCLEOTIDE SEQUENCE</scope>
    <source>
        <strain evidence="3">EP155</strain>
    </source>
</reference>
<dbReference type="RefSeq" id="XP_040775035.1">
    <property type="nucleotide sequence ID" value="XM_040916230.1"/>
</dbReference>
<feature type="non-terminal residue" evidence="3">
    <location>
        <position position="1"/>
    </location>
</feature>